<dbReference type="PANTHER" id="PTHR43454:SF1">
    <property type="entry name" value="GLYCERALDEHYDE 3-PHOSPHATE DEHYDROGENASE NAD(P) BINDING DOMAIN-CONTAINING PROTEIN"/>
    <property type="match status" value="1"/>
</dbReference>
<feature type="non-terminal residue" evidence="1">
    <location>
        <position position="107"/>
    </location>
</feature>
<dbReference type="AlphaFoldDB" id="A0A382Y2I9"/>
<feature type="non-terminal residue" evidence="1">
    <location>
        <position position="1"/>
    </location>
</feature>
<dbReference type="PANTHER" id="PTHR43454">
    <property type="entry name" value="GLYCERALDEHYDE-3-PHOSPHATE DEHYDROGENASE"/>
    <property type="match status" value="1"/>
</dbReference>
<evidence type="ECO:0000313" key="1">
    <source>
        <dbReference type="EMBL" id="SVD77259.1"/>
    </source>
</evidence>
<organism evidence="1">
    <name type="scientific">marine metagenome</name>
    <dbReference type="NCBI Taxonomy" id="408172"/>
    <lineage>
        <taxon>unclassified sequences</taxon>
        <taxon>metagenomes</taxon>
        <taxon>ecological metagenomes</taxon>
    </lineage>
</organism>
<dbReference type="EMBL" id="UINC01172269">
    <property type="protein sequence ID" value="SVD77259.1"/>
    <property type="molecule type" value="Genomic_DNA"/>
</dbReference>
<protein>
    <submittedName>
        <fullName evidence="1">Uncharacterized protein</fullName>
    </submittedName>
</protein>
<gene>
    <name evidence="1" type="ORF">METZ01_LOCUS430113</name>
</gene>
<reference evidence="1" key="1">
    <citation type="submission" date="2018-05" db="EMBL/GenBank/DDBJ databases">
        <authorList>
            <person name="Lanie J.A."/>
            <person name="Ng W.-L."/>
            <person name="Kazmierczak K.M."/>
            <person name="Andrzejewski T.M."/>
            <person name="Davidsen T.M."/>
            <person name="Wayne K.J."/>
            <person name="Tettelin H."/>
            <person name="Glass J.I."/>
            <person name="Rusch D."/>
            <person name="Podicherti R."/>
            <person name="Tsui H.-C.T."/>
            <person name="Winkler M.E."/>
        </authorList>
    </citation>
    <scope>NUCLEOTIDE SEQUENCE</scope>
</reference>
<name>A0A382Y2I9_9ZZZZ</name>
<proteinExistence type="predicted"/>
<accession>A0A382Y2I9</accession>
<sequence>VAKPGLEGVFADWKEREALAEAMIPLIGKLYRRNVVIYIQGVPVFNQSVIEIMKAHRRVRQIELNELSEFETHPLLEILGSLDLSPAHIDLGKLTSAYMVDDQSLSM</sequence>